<dbReference type="PANTHER" id="PTHR22602:SF0">
    <property type="entry name" value="TRANSFERASE CAF17, MITOCHONDRIAL-RELATED"/>
    <property type="match status" value="1"/>
</dbReference>
<gene>
    <name evidence="3" type="ORF">J2S36_001397</name>
</gene>
<accession>A0ABU1T3B1</accession>
<dbReference type="RefSeq" id="WP_309956864.1">
    <property type="nucleotide sequence ID" value="NZ_JAVDUJ010000001.1"/>
</dbReference>
<keyword evidence="1" id="KW-0809">Transit peptide</keyword>
<reference evidence="3 4" key="1">
    <citation type="submission" date="2023-07" db="EMBL/GenBank/DDBJ databases">
        <title>Sequencing the genomes of 1000 actinobacteria strains.</title>
        <authorList>
            <person name="Klenk H.-P."/>
        </authorList>
    </citation>
    <scope>NUCLEOTIDE SEQUENCE [LARGE SCALE GENOMIC DNA]</scope>
    <source>
        <strain evidence="3 4">DSM 15539</strain>
    </source>
</reference>
<dbReference type="SUPFAM" id="SSF103025">
    <property type="entry name" value="Folate-binding domain"/>
    <property type="match status" value="1"/>
</dbReference>
<name>A0ABU1T3B1_9ACTO</name>
<dbReference type="InterPro" id="IPR027266">
    <property type="entry name" value="TrmE/GcvT-like"/>
</dbReference>
<feature type="region of interest" description="Disordered" evidence="2">
    <location>
        <begin position="382"/>
        <end position="404"/>
    </location>
</feature>
<dbReference type="Gene3D" id="3.30.1360.120">
    <property type="entry name" value="Probable tRNA modification gtpase trme, domain 1"/>
    <property type="match status" value="1"/>
</dbReference>
<evidence type="ECO:0000313" key="4">
    <source>
        <dbReference type="Proteomes" id="UP001266099"/>
    </source>
</evidence>
<dbReference type="InterPro" id="IPR045179">
    <property type="entry name" value="YgfZ/GcvT"/>
</dbReference>
<keyword evidence="4" id="KW-1185">Reference proteome</keyword>
<organism evidence="3 4">
    <name type="scientific">Arcanobacterium hippocoleae</name>
    <dbReference type="NCBI Taxonomy" id="149017"/>
    <lineage>
        <taxon>Bacteria</taxon>
        <taxon>Bacillati</taxon>
        <taxon>Actinomycetota</taxon>
        <taxon>Actinomycetes</taxon>
        <taxon>Actinomycetales</taxon>
        <taxon>Actinomycetaceae</taxon>
        <taxon>Arcanobacterium</taxon>
    </lineage>
</organism>
<dbReference type="InterPro" id="IPR017703">
    <property type="entry name" value="YgfZ/GCV_T_CS"/>
</dbReference>
<proteinExistence type="predicted"/>
<dbReference type="NCBIfam" id="TIGR03317">
    <property type="entry name" value="ygfZ_signature"/>
    <property type="match status" value="1"/>
</dbReference>
<protein>
    <submittedName>
        <fullName evidence="3">Folate-binding protein YgfZ</fullName>
    </submittedName>
</protein>
<dbReference type="PANTHER" id="PTHR22602">
    <property type="entry name" value="TRANSFERASE CAF17, MITOCHONDRIAL-RELATED"/>
    <property type="match status" value="1"/>
</dbReference>
<dbReference type="EMBL" id="JAVDUJ010000001">
    <property type="protein sequence ID" value="MDR6939854.1"/>
    <property type="molecule type" value="Genomic_DNA"/>
</dbReference>
<sequence length="404" mass="44298">MDLTKNTDQMHRAQLVADVTELEFSPLIAGGVADHGSSVPAHYGNPFREEAELISGKGFTDLSFLEVLSVSGADRKKWLHALTTCAFTQLATGQSAEMLVLSPYGHIEHAAAVIDDGERVWMLLDSGRAAELAEFLAQMKFMMRVEIQIHDFAVIGFGTQFAQVPENLRTQSVFAWEDPWPAVIPGGAHYGVAAQSHPGAELRRTMLAFSNRSQLRQNLLAAMREAWQPAGLIAWEAARIRAWRPRPNNEMRERVLPHELDLLRSAVHLEKGCYRGQETVAKLVNLGKPPRRLTYLYIEAPEDPLPEAGAPIFCGKRKVGTLTSIVRDSEEGPIGLALIKRAVDPHAILTIGAAMPEADGSFAETTQAPAILATQVEIVTHNGKSSVSPAQRPGNEFLGHRRQS</sequence>
<evidence type="ECO:0000256" key="2">
    <source>
        <dbReference type="SAM" id="MobiDB-lite"/>
    </source>
</evidence>
<evidence type="ECO:0000313" key="3">
    <source>
        <dbReference type="EMBL" id="MDR6939854.1"/>
    </source>
</evidence>
<comment type="caution">
    <text evidence="3">The sequence shown here is derived from an EMBL/GenBank/DDBJ whole genome shotgun (WGS) entry which is preliminary data.</text>
</comment>
<evidence type="ECO:0000256" key="1">
    <source>
        <dbReference type="ARBA" id="ARBA00022946"/>
    </source>
</evidence>
<dbReference type="Proteomes" id="UP001266099">
    <property type="component" value="Unassembled WGS sequence"/>
</dbReference>